<keyword evidence="2" id="KW-0201">Cytochrome c-type biogenesis</keyword>
<dbReference type="InterPro" id="IPR050553">
    <property type="entry name" value="Thioredoxin_ResA/DsbE_sf"/>
</dbReference>
<name>A0ABT8X0R9_9FLAO</name>
<evidence type="ECO:0000256" key="4">
    <source>
        <dbReference type="SAM" id="SignalP"/>
    </source>
</evidence>
<accession>A0ABT8X0R9</accession>
<keyword evidence="3" id="KW-0676">Redox-active center</keyword>
<dbReference type="InterPro" id="IPR017937">
    <property type="entry name" value="Thioredoxin_CS"/>
</dbReference>
<evidence type="ECO:0000259" key="5">
    <source>
        <dbReference type="PROSITE" id="PS51352"/>
    </source>
</evidence>
<organism evidence="6 7">
    <name type="scientific">Flavivirga amylovorans</name>
    <dbReference type="NCBI Taxonomy" id="870486"/>
    <lineage>
        <taxon>Bacteria</taxon>
        <taxon>Pseudomonadati</taxon>
        <taxon>Bacteroidota</taxon>
        <taxon>Flavobacteriia</taxon>
        <taxon>Flavobacteriales</taxon>
        <taxon>Flavobacteriaceae</taxon>
        <taxon>Flavivirga</taxon>
    </lineage>
</organism>
<feature type="chain" id="PRO_5046354747" evidence="4">
    <location>
        <begin position="26"/>
        <end position="518"/>
    </location>
</feature>
<dbReference type="PROSITE" id="PS51352">
    <property type="entry name" value="THIOREDOXIN_2"/>
    <property type="match status" value="1"/>
</dbReference>
<gene>
    <name evidence="6" type="ORF">Q4Q39_08960</name>
</gene>
<evidence type="ECO:0000256" key="1">
    <source>
        <dbReference type="ARBA" id="ARBA00004196"/>
    </source>
</evidence>
<proteinExistence type="predicted"/>
<dbReference type="PANTHER" id="PTHR42852:SF18">
    <property type="entry name" value="CHROMOSOME UNDETERMINED SCAFFOLD_47, WHOLE GENOME SHOTGUN SEQUENCE"/>
    <property type="match status" value="1"/>
</dbReference>
<protein>
    <submittedName>
        <fullName evidence="6">TlpA disulfide reductase family protein</fullName>
    </submittedName>
</protein>
<evidence type="ECO:0000256" key="2">
    <source>
        <dbReference type="ARBA" id="ARBA00022748"/>
    </source>
</evidence>
<reference evidence="6" key="1">
    <citation type="submission" date="2023-07" db="EMBL/GenBank/DDBJ databases">
        <title>Two novel species in the genus Flavivirga.</title>
        <authorList>
            <person name="Kwon K."/>
        </authorList>
    </citation>
    <scope>NUCLEOTIDE SEQUENCE</scope>
    <source>
        <strain evidence="6">KACC 14157</strain>
    </source>
</reference>
<dbReference type="PROSITE" id="PS00194">
    <property type="entry name" value="THIOREDOXIN_1"/>
    <property type="match status" value="1"/>
</dbReference>
<keyword evidence="4" id="KW-0732">Signal</keyword>
<dbReference type="InterPro" id="IPR013740">
    <property type="entry name" value="Redoxin"/>
</dbReference>
<sequence>MKKKKYKIATIILLFALSICLKVSGQKVELKVGDKAPPINVFKWLKGNEVKEFQKGKVYMVEFSATWCVPCKKVIPHLSTLSNMYKNEAEVLSFYVMEMNTEPLDTKQPKYVQKVENFIKKQGNNIQYNIAVDTPDSFMQSNWLRPAGISGVPHAFIVDKEGYIAWIDVSTAGKGLGALKQAMDYALSYDYKLNHMINQAKQREAIEAKFNPNTVLADKIKEDEEQFLFRSAIKKSNKNVPVAQNMHFDTRPWHDSSLPEKYRREKGKMKWFNMLPIDLYRLAYGDTLPCILPDHRRPEHHGKFFSKVHPYAGGTVYGEIWHTPILEVENPKLVGETIWKNRKFKSADNKYHYSIQVPKEQANVKFLQQTMQNDLKNYFGYDVSVQIREMPCWKIKIKDKAIVRQNLRTKTIGQNWRYDYKDGEINYNNTTIESLVYVLAFNFGYRTSDYGLIDLEDQAPFIDETGIDYEIDLFIPKQAKTSFQAFNTYLESIGLYLEKSTKHMKVIVIRDSERTLNQ</sequence>
<dbReference type="SUPFAM" id="SSF52833">
    <property type="entry name" value="Thioredoxin-like"/>
    <property type="match status" value="1"/>
</dbReference>
<feature type="domain" description="Thioredoxin" evidence="5">
    <location>
        <begin position="30"/>
        <end position="188"/>
    </location>
</feature>
<comment type="caution">
    <text evidence="6">The sequence shown here is derived from an EMBL/GenBank/DDBJ whole genome shotgun (WGS) entry which is preliminary data.</text>
</comment>
<evidence type="ECO:0000256" key="3">
    <source>
        <dbReference type="ARBA" id="ARBA00023284"/>
    </source>
</evidence>
<dbReference type="InterPro" id="IPR036249">
    <property type="entry name" value="Thioredoxin-like_sf"/>
</dbReference>
<dbReference type="Pfam" id="PF08534">
    <property type="entry name" value="Redoxin"/>
    <property type="match status" value="1"/>
</dbReference>
<comment type="subcellular location">
    <subcellularLocation>
        <location evidence="1">Cell envelope</location>
    </subcellularLocation>
</comment>
<evidence type="ECO:0000313" key="7">
    <source>
        <dbReference type="Proteomes" id="UP001176891"/>
    </source>
</evidence>
<dbReference type="CDD" id="cd02966">
    <property type="entry name" value="TlpA_like_family"/>
    <property type="match status" value="1"/>
</dbReference>
<dbReference type="Gene3D" id="3.40.30.10">
    <property type="entry name" value="Glutaredoxin"/>
    <property type="match status" value="1"/>
</dbReference>
<dbReference type="EMBL" id="JAUOEM010000003">
    <property type="protein sequence ID" value="MDO5987524.1"/>
    <property type="molecule type" value="Genomic_DNA"/>
</dbReference>
<keyword evidence="7" id="KW-1185">Reference proteome</keyword>
<evidence type="ECO:0000313" key="6">
    <source>
        <dbReference type="EMBL" id="MDO5987524.1"/>
    </source>
</evidence>
<dbReference type="InterPro" id="IPR013766">
    <property type="entry name" value="Thioredoxin_domain"/>
</dbReference>
<dbReference type="PANTHER" id="PTHR42852">
    <property type="entry name" value="THIOL:DISULFIDE INTERCHANGE PROTEIN DSBE"/>
    <property type="match status" value="1"/>
</dbReference>
<dbReference type="RefSeq" id="WP_303282086.1">
    <property type="nucleotide sequence ID" value="NZ_BAABCZ010000010.1"/>
</dbReference>
<dbReference type="Proteomes" id="UP001176891">
    <property type="component" value="Unassembled WGS sequence"/>
</dbReference>
<feature type="signal peptide" evidence="4">
    <location>
        <begin position="1"/>
        <end position="25"/>
    </location>
</feature>